<feature type="compositionally biased region" description="Polar residues" evidence="1">
    <location>
        <begin position="239"/>
        <end position="248"/>
    </location>
</feature>
<feature type="transmembrane region" description="Helical" evidence="2">
    <location>
        <begin position="296"/>
        <end position="319"/>
    </location>
</feature>
<evidence type="ECO:0000313" key="3">
    <source>
        <dbReference type="EMBL" id="OAY78817.1"/>
    </source>
</evidence>
<dbReference type="EMBL" id="LSRQ01001210">
    <property type="protein sequence ID" value="OAY78817.1"/>
    <property type="molecule type" value="Genomic_DNA"/>
</dbReference>
<sequence length="331" mass="34981">MDPRPAAEEEGAEAAALFRRLSIGGGGGGNSSAAAASAAWLEIRLFYVRVAPCAVEAAPPRLTLAHLRREAGAALEINGARVPAAERTAVALRRDRLDRAGSGATYVGTDGVRLAGAALEFEVSDDRGNLILCGALERVEAPWSNGAIGFPDHLSCSSDRDPRTGWSMDCYSAASIASSAFAQPKLGISSPSIEVYVAGCFAGVPLILSQTIQLSPRRKPVRPGGLDSIPEDEEALGRGQSSSESSIPGRTPSAVGEEEEENEYDPEMKVGHNYYPDGWYTDEDGQLSWFNAGVRVGVGIGLGMCVGIGIGVGLLMRSYQATTRSFKRRFF</sequence>
<protein>
    <submittedName>
        <fullName evidence="3">Uncharacterized protein</fullName>
    </submittedName>
</protein>
<evidence type="ECO:0000313" key="4">
    <source>
        <dbReference type="Proteomes" id="UP000092600"/>
    </source>
</evidence>
<proteinExistence type="predicted"/>
<keyword evidence="2" id="KW-0812">Transmembrane</keyword>
<dbReference type="GO" id="GO:0004617">
    <property type="term" value="F:phosphoglycerate dehydrogenase activity"/>
    <property type="evidence" value="ECO:0007669"/>
    <property type="project" value="TreeGrafter"/>
</dbReference>
<reference evidence="3 4" key="1">
    <citation type="journal article" date="2016" name="DNA Res.">
        <title>The draft genome of MD-2 pineapple using hybrid error correction of long reads.</title>
        <authorList>
            <person name="Redwan R.M."/>
            <person name="Saidin A."/>
            <person name="Kumar S.V."/>
        </authorList>
    </citation>
    <scope>NUCLEOTIDE SEQUENCE [LARGE SCALE GENOMIC DNA]</scope>
    <source>
        <strain evidence="4">cv. MD2</strain>
        <tissue evidence="3">Leaf</tissue>
    </source>
</reference>
<evidence type="ECO:0000256" key="1">
    <source>
        <dbReference type="SAM" id="MobiDB-lite"/>
    </source>
</evidence>
<organism evidence="3 4">
    <name type="scientific">Ananas comosus</name>
    <name type="common">Pineapple</name>
    <name type="synonym">Ananas ananas</name>
    <dbReference type="NCBI Taxonomy" id="4615"/>
    <lineage>
        <taxon>Eukaryota</taxon>
        <taxon>Viridiplantae</taxon>
        <taxon>Streptophyta</taxon>
        <taxon>Embryophyta</taxon>
        <taxon>Tracheophyta</taxon>
        <taxon>Spermatophyta</taxon>
        <taxon>Magnoliopsida</taxon>
        <taxon>Liliopsida</taxon>
        <taxon>Poales</taxon>
        <taxon>Bromeliaceae</taxon>
        <taxon>Bromelioideae</taxon>
        <taxon>Ananas</taxon>
    </lineage>
</organism>
<gene>
    <name evidence="3" type="ORF">ACMD2_11399</name>
</gene>
<dbReference type="STRING" id="4615.A0A199VNQ1"/>
<dbReference type="PANTHER" id="PTHR42938">
    <property type="entry name" value="FORMATE DEHYDROGENASE 1"/>
    <property type="match status" value="1"/>
</dbReference>
<comment type="caution">
    <text evidence="3">The sequence shown here is derived from an EMBL/GenBank/DDBJ whole genome shotgun (WGS) entry which is preliminary data.</text>
</comment>
<keyword evidence="2" id="KW-0472">Membrane</keyword>
<keyword evidence="2" id="KW-1133">Transmembrane helix</keyword>
<name>A0A199VNQ1_ANACO</name>
<evidence type="ECO:0000256" key="2">
    <source>
        <dbReference type="SAM" id="Phobius"/>
    </source>
</evidence>
<accession>A0A199VNQ1</accession>
<feature type="compositionally biased region" description="Acidic residues" evidence="1">
    <location>
        <begin position="256"/>
        <end position="265"/>
    </location>
</feature>
<dbReference type="AlphaFoldDB" id="A0A199VNQ1"/>
<dbReference type="PANTHER" id="PTHR42938:SF19">
    <property type="entry name" value="OS08G0151600 PROTEIN"/>
    <property type="match status" value="1"/>
</dbReference>
<dbReference type="Proteomes" id="UP000092600">
    <property type="component" value="Unassembled WGS sequence"/>
</dbReference>
<feature type="region of interest" description="Disordered" evidence="1">
    <location>
        <begin position="217"/>
        <end position="268"/>
    </location>
</feature>